<dbReference type="Proteomes" id="UP000054454">
    <property type="component" value="Unassembled WGS sequence"/>
</dbReference>
<reference evidence="2" key="1">
    <citation type="journal article" date="2016" name="Nat. Commun.">
        <title>Genome analysis of three Pneumocystis species reveals adaptation mechanisms to life exclusively in mammalian hosts.</title>
        <authorList>
            <person name="Ma L."/>
            <person name="Chen Z."/>
            <person name="Huang D.W."/>
            <person name="Kutty G."/>
            <person name="Ishihara M."/>
            <person name="Wang H."/>
            <person name="Abouelleil A."/>
            <person name="Bishop L."/>
            <person name="Davey E."/>
            <person name="Deng R."/>
            <person name="Deng X."/>
            <person name="Fan L."/>
            <person name="Fantoni G."/>
            <person name="Fitzgerald M."/>
            <person name="Gogineni E."/>
            <person name="Goldberg J.M."/>
            <person name="Handley G."/>
            <person name="Hu X."/>
            <person name="Huber C."/>
            <person name="Jiao X."/>
            <person name="Jones K."/>
            <person name="Levin J.Z."/>
            <person name="Liu Y."/>
            <person name="Macdonald P."/>
            <person name="Melnikov A."/>
            <person name="Raley C."/>
            <person name="Sassi M."/>
            <person name="Sherman B.T."/>
            <person name="Song X."/>
            <person name="Sykes S."/>
            <person name="Tran B."/>
            <person name="Walsh L."/>
            <person name="Xia Y."/>
            <person name="Yang J."/>
            <person name="Young S."/>
            <person name="Zeng Q."/>
            <person name="Zheng X."/>
            <person name="Stephens R."/>
            <person name="Nusbaum C."/>
            <person name="Birren B.W."/>
            <person name="Azadi P."/>
            <person name="Lempicki R.A."/>
            <person name="Cuomo C.A."/>
            <person name="Kovacs J.A."/>
        </authorList>
    </citation>
    <scope>NUCLEOTIDE SEQUENCE [LARGE SCALE GENOMIC DNA]</scope>
    <source>
        <strain evidence="2">B80</strain>
    </source>
</reference>
<gene>
    <name evidence="1" type="ORF">T552_01872</name>
</gene>
<dbReference type="GeneID" id="28936638"/>
<evidence type="ECO:0000313" key="1">
    <source>
        <dbReference type="EMBL" id="KTW28008.1"/>
    </source>
</evidence>
<comment type="caution">
    <text evidence="1">The sequence shown here is derived from an EMBL/GenBank/DDBJ whole genome shotgun (WGS) entry which is preliminary data.</text>
</comment>
<name>A0A0W4ZI13_PNEC8</name>
<accession>A0A0W4ZI13</accession>
<sequence>MVTLNKFGQSLFKRADSIFCCCGKCYPASIVSPICTIRIERTEYLLDEPASSSLDLRGINDMTYFEIMEPIKRMEKLCRSGKKWLKTFNGKKKGFDNFFRFQDYVTDNGLKLENRPKSSISFIKIPVSVLRCRRSWPNHKKTI</sequence>
<organism evidence="1 2">
    <name type="scientific">Pneumocystis carinii (strain B80)</name>
    <name type="common">Rat pneumocystis pneumonia agent</name>
    <name type="synonym">Pneumocystis carinii f. sp. carinii</name>
    <dbReference type="NCBI Taxonomy" id="1408658"/>
    <lineage>
        <taxon>Eukaryota</taxon>
        <taxon>Fungi</taxon>
        <taxon>Dikarya</taxon>
        <taxon>Ascomycota</taxon>
        <taxon>Taphrinomycotina</taxon>
        <taxon>Pneumocystomycetes</taxon>
        <taxon>Pneumocystaceae</taxon>
        <taxon>Pneumocystis</taxon>
    </lineage>
</organism>
<dbReference type="VEuPathDB" id="FungiDB:T552_01872"/>
<dbReference type="AlphaFoldDB" id="A0A0W4ZI13"/>
<protein>
    <submittedName>
        <fullName evidence="1">Uncharacterized protein</fullName>
    </submittedName>
</protein>
<dbReference type="EMBL" id="LFVZ01000008">
    <property type="protein sequence ID" value="KTW28008.1"/>
    <property type="molecule type" value="Genomic_DNA"/>
</dbReference>
<keyword evidence="2" id="KW-1185">Reference proteome</keyword>
<evidence type="ECO:0000313" key="2">
    <source>
        <dbReference type="Proteomes" id="UP000054454"/>
    </source>
</evidence>
<proteinExistence type="predicted"/>
<dbReference type="OrthoDB" id="5348486at2759"/>
<dbReference type="RefSeq" id="XP_018225717.1">
    <property type="nucleotide sequence ID" value="XM_018370435.1"/>
</dbReference>